<gene>
    <name evidence="3" type="ORF">WCD41_03300</name>
</gene>
<dbReference type="PANTHER" id="PTHR43798:SF31">
    <property type="entry name" value="AB HYDROLASE SUPERFAMILY PROTEIN YCLE"/>
    <property type="match status" value="1"/>
</dbReference>
<dbReference type="RefSeq" id="WP_337711939.1">
    <property type="nucleotide sequence ID" value="NZ_JBBEGL010000001.1"/>
</dbReference>
<dbReference type="Proteomes" id="UP001370100">
    <property type="component" value="Unassembled WGS sequence"/>
</dbReference>
<dbReference type="Gene3D" id="3.40.50.1820">
    <property type="entry name" value="alpha/beta hydrolase"/>
    <property type="match status" value="1"/>
</dbReference>
<dbReference type="GO" id="GO:0016787">
    <property type="term" value="F:hydrolase activity"/>
    <property type="evidence" value="ECO:0007669"/>
    <property type="project" value="UniProtKB-KW"/>
</dbReference>
<dbReference type="InterPro" id="IPR029058">
    <property type="entry name" value="AB_hydrolase_fold"/>
</dbReference>
<proteinExistence type="predicted"/>
<dbReference type="EMBL" id="JBBEGL010000001">
    <property type="protein sequence ID" value="MEJ2885461.1"/>
    <property type="molecule type" value="Genomic_DNA"/>
</dbReference>
<dbReference type="PANTHER" id="PTHR43798">
    <property type="entry name" value="MONOACYLGLYCEROL LIPASE"/>
    <property type="match status" value="1"/>
</dbReference>
<keyword evidence="4" id="KW-1185">Reference proteome</keyword>
<name>A0ABU8MZA5_9PSEU</name>
<keyword evidence="1 3" id="KW-0378">Hydrolase</keyword>
<comment type="caution">
    <text evidence="3">The sequence shown here is derived from an EMBL/GenBank/DDBJ whole genome shotgun (WGS) entry which is preliminary data.</text>
</comment>
<organism evidence="3 4">
    <name type="scientific">Actinomycetospora aeridis</name>
    <dbReference type="NCBI Taxonomy" id="3129231"/>
    <lineage>
        <taxon>Bacteria</taxon>
        <taxon>Bacillati</taxon>
        <taxon>Actinomycetota</taxon>
        <taxon>Actinomycetes</taxon>
        <taxon>Pseudonocardiales</taxon>
        <taxon>Pseudonocardiaceae</taxon>
        <taxon>Actinomycetospora</taxon>
    </lineage>
</organism>
<accession>A0ABU8MZA5</accession>
<dbReference type="SUPFAM" id="SSF53474">
    <property type="entry name" value="alpha/beta-Hydrolases"/>
    <property type="match status" value="1"/>
</dbReference>
<evidence type="ECO:0000313" key="4">
    <source>
        <dbReference type="Proteomes" id="UP001370100"/>
    </source>
</evidence>
<dbReference type="PRINTS" id="PR00111">
    <property type="entry name" value="ABHYDROLASE"/>
</dbReference>
<sequence length="251" mass="26892">MLHHIDQGAGRPVVLLHGGALDHRLWAPQIAALTRTHRVIAPDLRGHGASPTPTAPFRHVDDVAALLRDLDLGPTTVAGISLGATVAVDLALEAPELVSGLVVSGAGAGGAEFRDPATLELLARWAASEQARDRALWTEIFLEISFGVGRPLDDVAPDMVAHVRRMTDDTLDHHVPDGMPVLPTPVADAAARSRELTLPVLAIVGLLDSPDHRRMAREVARDVVEIEDAAHYPNLEAPDEFTVALLTFLRE</sequence>
<dbReference type="InterPro" id="IPR000073">
    <property type="entry name" value="AB_hydrolase_1"/>
</dbReference>
<protein>
    <submittedName>
        <fullName evidence="3">Alpha/beta fold hydrolase</fullName>
    </submittedName>
</protein>
<dbReference type="InterPro" id="IPR050266">
    <property type="entry name" value="AB_hydrolase_sf"/>
</dbReference>
<evidence type="ECO:0000259" key="2">
    <source>
        <dbReference type="Pfam" id="PF12697"/>
    </source>
</evidence>
<dbReference type="Pfam" id="PF12697">
    <property type="entry name" value="Abhydrolase_6"/>
    <property type="match status" value="1"/>
</dbReference>
<feature type="domain" description="AB hydrolase-1" evidence="2">
    <location>
        <begin position="13"/>
        <end position="241"/>
    </location>
</feature>
<reference evidence="3 4" key="1">
    <citation type="submission" date="2024-03" db="EMBL/GenBank/DDBJ databases">
        <title>Actinomycetospora sp. OC33-EN06, a novel actinomycete isolated from wild orchid (Aerides multiflora).</title>
        <authorList>
            <person name="Suriyachadkun C."/>
        </authorList>
    </citation>
    <scope>NUCLEOTIDE SEQUENCE [LARGE SCALE GENOMIC DNA]</scope>
    <source>
        <strain evidence="3 4">OC33-EN06</strain>
    </source>
</reference>
<evidence type="ECO:0000256" key="1">
    <source>
        <dbReference type="ARBA" id="ARBA00022801"/>
    </source>
</evidence>
<evidence type="ECO:0000313" key="3">
    <source>
        <dbReference type="EMBL" id="MEJ2885461.1"/>
    </source>
</evidence>